<evidence type="ECO:0000313" key="12">
    <source>
        <dbReference type="EMBL" id="KAF3834150.1"/>
    </source>
</evidence>
<evidence type="ECO:0000256" key="5">
    <source>
        <dbReference type="ARBA" id="ARBA00022833"/>
    </source>
</evidence>
<reference evidence="12 13" key="1">
    <citation type="submission" date="2020-03" db="EMBL/GenBank/DDBJ databases">
        <title>Dissostichus mawsoni Genome sequencing and assembly.</title>
        <authorList>
            <person name="Park H."/>
        </authorList>
    </citation>
    <scope>NUCLEOTIDE SEQUENCE [LARGE SCALE GENOMIC DNA]</scope>
    <source>
        <strain evidence="12">DM0001</strain>
        <tissue evidence="12">Muscle</tissue>
    </source>
</reference>
<dbReference type="OrthoDB" id="10042249at2759"/>
<dbReference type="InterPro" id="IPR051969">
    <property type="entry name" value="Zinc-finger_DNA-bd_regulators"/>
</dbReference>
<dbReference type="InterPro" id="IPR013087">
    <property type="entry name" value="Znf_C2H2_type"/>
</dbReference>
<dbReference type="GO" id="GO:0008270">
    <property type="term" value="F:zinc ion binding"/>
    <property type="evidence" value="ECO:0007669"/>
    <property type="project" value="UniProtKB-KW"/>
</dbReference>
<dbReference type="EMBL" id="JAAKFY010000026">
    <property type="protein sequence ID" value="KAF3834150.1"/>
    <property type="molecule type" value="Genomic_DNA"/>
</dbReference>
<dbReference type="InterPro" id="IPR036236">
    <property type="entry name" value="Znf_C2H2_sf"/>
</dbReference>
<dbReference type="Proteomes" id="UP000518266">
    <property type="component" value="Unassembled WGS sequence"/>
</dbReference>
<dbReference type="PANTHER" id="PTHR45944">
    <property type="entry name" value="SCHNURRI, ISOFORM F"/>
    <property type="match status" value="1"/>
</dbReference>
<dbReference type="GO" id="GO:0000981">
    <property type="term" value="F:DNA-binding transcription factor activity, RNA polymerase II-specific"/>
    <property type="evidence" value="ECO:0007669"/>
    <property type="project" value="TreeGrafter"/>
</dbReference>
<evidence type="ECO:0000256" key="7">
    <source>
        <dbReference type="ARBA" id="ARBA00023163"/>
    </source>
</evidence>
<feature type="compositionally biased region" description="Acidic residues" evidence="10">
    <location>
        <begin position="654"/>
        <end position="664"/>
    </location>
</feature>
<dbReference type="SMART" id="SM00355">
    <property type="entry name" value="ZnF_C2H2"/>
    <property type="match status" value="2"/>
</dbReference>
<accession>A0A7J5XAX2</accession>
<feature type="compositionally biased region" description="Basic and acidic residues" evidence="10">
    <location>
        <begin position="148"/>
        <end position="158"/>
    </location>
</feature>
<feature type="domain" description="C2H2-type" evidence="11">
    <location>
        <begin position="214"/>
        <end position="243"/>
    </location>
</feature>
<evidence type="ECO:0000256" key="8">
    <source>
        <dbReference type="ARBA" id="ARBA00023242"/>
    </source>
</evidence>
<organism evidence="12 13">
    <name type="scientific">Dissostichus mawsoni</name>
    <name type="common">Antarctic cod</name>
    <dbReference type="NCBI Taxonomy" id="36200"/>
    <lineage>
        <taxon>Eukaryota</taxon>
        <taxon>Metazoa</taxon>
        <taxon>Chordata</taxon>
        <taxon>Craniata</taxon>
        <taxon>Vertebrata</taxon>
        <taxon>Euteleostomi</taxon>
        <taxon>Actinopterygii</taxon>
        <taxon>Neopterygii</taxon>
        <taxon>Teleostei</taxon>
        <taxon>Neoteleostei</taxon>
        <taxon>Acanthomorphata</taxon>
        <taxon>Eupercaria</taxon>
        <taxon>Perciformes</taxon>
        <taxon>Notothenioidei</taxon>
        <taxon>Nototheniidae</taxon>
        <taxon>Dissostichus</taxon>
    </lineage>
</organism>
<proteinExistence type="predicted"/>
<dbReference type="PROSITE" id="PS50157">
    <property type="entry name" value="ZINC_FINGER_C2H2_2"/>
    <property type="match status" value="2"/>
</dbReference>
<keyword evidence="7" id="KW-0804">Transcription</keyword>
<evidence type="ECO:0000256" key="2">
    <source>
        <dbReference type="ARBA" id="ARBA00022723"/>
    </source>
</evidence>
<keyword evidence="2" id="KW-0479">Metal-binding</keyword>
<evidence type="ECO:0000256" key="4">
    <source>
        <dbReference type="ARBA" id="ARBA00022771"/>
    </source>
</evidence>
<dbReference type="Gene3D" id="3.30.160.60">
    <property type="entry name" value="Classic Zinc Finger"/>
    <property type="match status" value="2"/>
</dbReference>
<feature type="region of interest" description="Disordered" evidence="10">
    <location>
        <begin position="258"/>
        <end position="278"/>
    </location>
</feature>
<dbReference type="FunFam" id="3.30.160.60:FF:001151">
    <property type="entry name" value="zinc finger homeobox protein 3"/>
    <property type="match status" value="1"/>
</dbReference>
<keyword evidence="6" id="KW-0805">Transcription regulation</keyword>
<keyword evidence="3" id="KW-0677">Repeat</keyword>
<dbReference type="AlphaFoldDB" id="A0A7J5XAX2"/>
<keyword evidence="5" id="KW-0862">Zinc</keyword>
<evidence type="ECO:0000256" key="6">
    <source>
        <dbReference type="ARBA" id="ARBA00023015"/>
    </source>
</evidence>
<evidence type="ECO:0000256" key="1">
    <source>
        <dbReference type="ARBA" id="ARBA00004123"/>
    </source>
</evidence>
<feature type="domain" description="C2H2-type" evidence="11">
    <location>
        <begin position="186"/>
        <end position="213"/>
    </location>
</feature>
<evidence type="ECO:0000256" key="9">
    <source>
        <dbReference type="PROSITE-ProRule" id="PRU00042"/>
    </source>
</evidence>
<keyword evidence="13" id="KW-1185">Reference proteome</keyword>
<dbReference type="PROSITE" id="PS00028">
    <property type="entry name" value="ZINC_FINGER_C2H2_1"/>
    <property type="match status" value="1"/>
</dbReference>
<dbReference type="Pfam" id="PF00096">
    <property type="entry name" value="zf-C2H2"/>
    <property type="match status" value="2"/>
</dbReference>
<comment type="subcellular location">
    <subcellularLocation>
        <location evidence="1">Nucleus</location>
    </subcellularLocation>
</comment>
<name>A0A7J5XAX2_DISMA</name>
<dbReference type="GO" id="GO:0005634">
    <property type="term" value="C:nucleus"/>
    <property type="evidence" value="ECO:0007669"/>
    <property type="project" value="UniProtKB-SubCell"/>
</dbReference>
<feature type="region of interest" description="Disordered" evidence="10">
    <location>
        <begin position="553"/>
        <end position="670"/>
    </location>
</feature>
<evidence type="ECO:0000313" key="13">
    <source>
        <dbReference type="Proteomes" id="UP000518266"/>
    </source>
</evidence>
<evidence type="ECO:0000259" key="11">
    <source>
        <dbReference type="PROSITE" id="PS50157"/>
    </source>
</evidence>
<evidence type="ECO:0000256" key="3">
    <source>
        <dbReference type="ARBA" id="ARBA00022737"/>
    </source>
</evidence>
<feature type="region of interest" description="Disordered" evidence="10">
    <location>
        <begin position="137"/>
        <end position="158"/>
    </location>
</feature>
<keyword evidence="8" id="KW-0539">Nucleus</keyword>
<protein>
    <recommendedName>
        <fullName evidence="11">C2H2-type domain-containing protein</fullName>
    </recommendedName>
</protein>
<comment type="caution">
    <text evidence="12">The sequence shown here is derived from an EMBL/GenBank/DDBJ whole genome shotgun (WGS) entry which is preliminary data.</text>
</comment>
<dbReference type="GO" id="GO:0000978">
    <property type="term" value="F:RNA polymerase II cis-regulatory region sequence-specific DNA binding"/>
    <property type="evidence" value="ECO:0007669"/>
    <property type="project" value="TreeGrafter"/>
</dbReference>
<sequence>MPDKALQLPRWSGETDHICVFNTKDSHRLSFPSLKTATTFTWCFLMKRKPLHVPQTDLKTSAYAVWTVSPNNHNPLGLPTKVLMSLFDSKQTSKKIHYTSAIKTSGKSDILSYSTKLKDVMPRVPIIQKSLSVETRSRVLPESQASNDSEKEATSKTEPRRVKIFDGGYKSNEEYIYVRGRGRGKYICEECGIRCKKPSMLRKHIRTHSDVRPYHCVHCNFSFKTKGNLTKHMKSKATEAEVPPSNLLAQMSISSISLSLSRPPAPESHTTSDSVPMMSPVSLSKQISISGSCCSSMPLPYSPPPVAITSDSYTSDTDSVHMMSPMSPCRQMSIDYPDFDVPPSPPVPSKGSKIGQSLSQTYGTETQTHLFSHLPLHSQQPSHSSYSMIPVGGIQLVPAGLASYSTFVPIQAGPVQLTIPAVSVIHRNTSPLPAPITPPHPEGQSTQPISSVLPCFPLGQVTGLHAQTIQPVVLETLNLMGLTNTGLASTQLMSQQGLTLNATLGLQVLTANPTSHSSTGPQTHVPGLQFVNIALPALIPSLSPLSSLSPLPGLSDWQGSPGAPGEQPSRGERGCMHASQPAPLKGSSCPGATPGSRAELTQTDERQERVKSPRQQRSPAPQTRGGKESPVEGASDPAPPRPPPVTSWQKVIDDYNEVSSDDEDRLVIAT</sequence>
<evidence type="ECO:0000256" key="10">
    <source>
        <dbReference type="SAM" id="MobiDB-lite"/>
    </source>
</evidence>
<dbReference type="PANTHER" id="PTHR45944:SF3">
    <property type="entry name" value="ZINC FINGER PROTEIN 40"/>
    <property type="match status" value="1"/>
</dbReference>
<gene>
    <name evidence="12" type="ORF">F7725_025354</name>
</gene>
<dbReference type="FunFam" id="3.30.160.60:FF:000083">
    <property type="entry name" value="Immunodeficiency virus type I enhancer binding protein 1"/>
    <property type="match status" value="1"/>
</dbReference>
<keyword evidence="4 9" id="KW-0863">Zinc-finger</keyword>
<dbReference type="SUPFAM" id="SSF57667">
    <property type="entry name" value="beta-beta-alpha zinc fingers"/>
    <property type="match status" value="1"/>
</dbReference>